<dbReference type="HOGENOM" id="CLU_868409_0_0_6"/>
<evidence type="ECO:0000256" key="1">
    <source>
        <dbReference type="ARBA" id="ARBA00023125"/>
    </source>
</evidence>
<comment type="caution">
    <text evidence="3">The sequence shown here is derived from an EMBL/GenBank/DDBJ whole genome shotgun (WGS) entry which is preliminary data.</text>
</comment>
<accession>A4C3V8</accession>
<evidence type="ECO:0000313" key="4">
    <source>
        <dbReference type="Proteomes" id="UP000006201"/>
    </source>
</evidence>
<dbReference type="PANTHER" id="PTHR38973:SF2">
    <property type="entry name" value="PARB_REPB_SPO0J FAMILY PLASMID PARTITION PROTEIN"/>
    <property type="match status" value="1"/>
</dbReference>
<evidence type="ECO:0000313" key="3">
    <source>
        <dbReference type="EMBL" id="EAR30240.1"/>
    </source>
</evidence>
<dbReference type="OrthoDB" id="5719994at2"/>
<dbReference type="Gene3D" id="1.10.10.2830">
    <property type="match status" value="1"/>
</dbReference>
<reference evidence="3 4" key="1">
    <citation type="submission" date="2006-02" db="EMBL/GenBank/DDBJ databases">
        <authorList>
            <person name="Moran M.A."/>
            <person name="Kjelleberg S."/>
            <person name="Egan S."/>
            <person name="Saunders N."/>
            <person name="Thomas T."/>
            <person name="Ferriera S."/>
            <person name="Johnson J."/>
            <person name="Kravitz S."/>
            <person name="Halpern A."/>
            <person name="Remington K."/>
            <person name="Beeson K."/>
            <person name="Tran B."/>
            <person name="Rogers Y.-H."/>
            <person name="Friedman R."/>
            <person name="Venter J.C."/>
        </authorList>
    </citation>
    <scope>NUCLEOTIDE SEQUENCE [LARGE SCALE GENOMIC DNA]</scope>
    <source>
        <strain evidence="3 4">D2</strain>
    </source>
</reference>
<keyword evidence="1" id="KW-0238">DNA-binding</keyword>
<dbReference type="STRING" id="87626.PTD2_01686"/>
<proteinExistence type="predicted"/>
<name>A4C3V8_9GAMM</name>
<protein>
    <submittedName>
        <fullName evidence="3">Putative transcriptional regulator for chromosome partitioning (ParB family protein)</fullName>
    </submittedName>
</protein>
<dbReference type="SUPFAM" id="SSF110849">
    <property type="entry name" value="ParB/Sulfiredoxin"/>
    <property type="match status" value="1"/>
</dbReference>
<organism evidence="3 4">
    <name type="scientific">Pseudoalteromonas tunicata D2</name>
    <dbReference type="NCBI Taxonomy" id="87626"/>
    <lineage>
        <taxon>Bacteria</taxon>
        <taxon>Pseudomonadati</taxon>
        <taxon>Pseudomonadota</taxon>
        <taxon>Gammaproteobacteria</taxon>
        <taxon>Alteromonadales</taxon>
        <taxon>Pseudoalteromonadaceae</taxon>
        <taxon>Pseudoalteromonas</taxon>
    </lineage>
</organism>
<dbReference type="InterPro" id="IPR003115">
    <property type="entry name" value="ParB_N"/>
</dbReference>
<dbReference type="SMART" id="SM00470">
    <property type="entry name" value="ParB"/>
    <property type="match status" value="1"/>
</dbReference>
<dbReference type="PANTHER" id="PTHR38973">
    <property type="entry name" value="PLASMID PARTITIONING CONTROL PROTEIN-RELATED"/>
    <property type="match status" value="1"/>
</dbReference>
<dbReference type="GO" id="GO:0003677">
    <property type="term" value="F:DNA binding"/>
    <property type="evidence" value="ECO:0007669"/>
    <property type="project" value="UniProtKB-KW"/>
</dbReference>
<gene>
    <name evidence="3" type="ORF">PTD2_01686</name>
</gene>
<dbReference type="AlphaFoldDB" id="A4C3V8"/>
<sequence length="323" mass="36200">MVKKRKNDTRIDPFSTFVETSNLDALLESASVGQEITMPAPADPNRSIKLTCKIIKYNDIEQLTKVYGKNRRVQSLLNEQAVADILPAIKADKRNQHPALCWSKEGVEYVLAGSRRRKACLLAKADYIVLTSNDFNDEDAKILAVSSDQYIAPSLWELGQAYSETKHDLIQAGKKGSYREIAEVEGVSHTAIADALKAFDKIPNEVIALYPTANFVGREVAKKIIAAIELNQAVFFDTVTAIKNNLSNYQQESDEKTAIAITKALVEQPTVEIQANREKLEFNSEYIIGHRNQKTGDLVIKIDNRVLTDKRFEQLEKLLANFN</sequence>
<dbReference type="RefSeq" id="WP_009836540.1">
    <property type="nucleotide sequence ID" value="NZ_AAOH01000001.1"/>
</dbReference>
<dbReference type="InterPro" id="IPR036086">
    <property type="entry name" value="ParB/Sulfiredoxin_sf"/>
</dbReference>
<keyword evidence="4" id="KW-1185">Reference proteome</keyword>
<dbReference type="eggNOG" id="COG1475">
    <property type="taxonomic scope" value="Bacteria"/>
</dbReference>
<dbReference type="CDD" id="cd16394">
    <property type="entry name" value="sopB_N"/>
    <property type="match status" value="1"/>
</dbReference>
<evidence type="ECO:0000259" key="2">
    <source>
        <dbReference type="SMART" id="SM00470"/>
    </source>
</evidence>
<dbReference type="EMBL" id="AAOH01000001">
    <property type="protein sequence ID" value="EAR30240.1"/>
    <property type="molecule type" value="Genomic_DNA"/>
</dbReference>
<feature type="domain" description="ParB-like N-terminal" evidence="2">
    <location>
        <begin position="56"/>
        <end position="149"/>
    </location>
</feature>
<dbReference type="Proteomes" id="UP000006201">
    <property type="component" value="Unassembled WGS sequence"/>
</dbReference>